<evidence type="ECO:0000256" key="3">
    <source>
        <dbReference type="PROSITE-ProRule" id="PRU00333"/>
    </source>
</evidence>
<evidence type="ECO:0000256" key="2">
    <source>
        <dbReference type="ARBA" id="ARBA00022679"/>
    </source>
</evidence>
<keyword evidence="3" id="KW-0862">Zinc</keyword>
<keyword evidence="2 3" id="KW-0808">Transferase</keyword>
<sequence>MGKYHQNLPQLSNHLFLTDGGIETTLIFHEGLNLPYFAAFDLLNNALGYEALHKYFRTYAQLAQKYQVGFILESATWRASQDWGNKLGYSTAAIAALNRHAIALLEEIRDEYENDNTPMVISGCIGPRGDGYNPAELMNEAEAENYHSAQIKTFVESQVDLVTAMTMTYVEEAIGITKAAVNADIPVVISFTVETDGFLPTGQSLKDAIEQVDRATKNAPLYYMINCAHPTHFVNVFTNSEAWLERIRGLRANASIKSHAELDEAEELDDGNPIELAVQYRQLKSKLPNLNVLGGCCGTDIRHVEEICKASLPLFLTNTTSYPSGYQVA</sequence>
<protein>
    <submittedName>
        <fullName evidence="5">Homocysteine S-methyltransferase</fullName>
        <ecNumber evidence="5">2.1.1.10</ecNumber>
    </submittedName>
</protein>
<evidence type="ECO:0000313" key="6">
    <source>
        <dbReference type="Proteomes" id="UP000010473"/>
    </source>
</evidence>
<feature type="binding site" evidence="3">
    <location>
        <position position="296"/>
    </location>
    <ligand>
        <name>Zn(2+)</name>
        <dbReference type="ChEBI" id="CHEBI:29105"/>
    </ligand>
</feature>
<dbReference type="Pfam" id="PF02574">
    <property type="entry name" value="S-methyl_trans"/>
    <property type="match status" value="1"/>
</dbReference>
<dbReference type="GO" id="GO:0032259">
    <property type="term" value="P:methylation"/>
    <property type="evidence" value="ECO:0007669"/>
    <property type="project" value="UniProtKB-KW"/>
</dbReference>
<dbReference type="EMBL" id="CP003653">
    <property type="protein sequence ID" value="AFZ36664.1"/>
    <property type="molecule type" value="Genomic_DNA"/>
</dbReference>
<feature type="binding site" evidence="3">
    <location>
        <position position="297"/>
    </location>
    <ligand>
        <name>Zn(2+)</name>
        <dbReference type="ChEBI" id="CHEBI:29105"/>
    </ligand>
</feature>
<feature type="binding site" evidence="3">
    <location>
        <position position="227"/>
    </location>
    <ligand>
        <name>Zn(2+)</name>
        <dbReference type="ChEBI" id="CHEBI:29105"/>
    </ligand>
</feature>
<dbReference type="InterPro" id="IPR003726">
    <property type="entry name" value="HCY_dom"/>
</dbReference>
<dbReference type="OrthoDB" id="9803687at2"/>
<organism evidence="5 6">
    <name type="scientific">Stanieria cyanosphaera (strain ATCC 29371 / PCC 7437)</name>
    <dbReference type="NCBI Taxonomy" id="111780"/>
    <lineage>
        <taxon>Bacteria</taxon>
        <taxon>Bacillati</taxon>
        <taxon>Cyanobacteriota</taxon>
        <taxon>Cyanophyceae</taxon>
        <taxon>Pleurocapsales</taxon>
        <taxon>Dermocarpellaceae</taxon>
        <taxon>Stanieria</taxon>
    </lineage>
</organism>
<dbReference type="InterPro" id="IPR036589">
    <property type="entry name" value="HCY_dom_sf"/>
</dbReference>
<accession>K9XX73</accession>
<dbReference type="RefSeq" id="WP_015194329.1">
    <property type="nucleotide sequence ID" value="NC_019748.1"/>
</dbReference>
<dbReference type="eggNOG" id="COG2040">
    <property type="taxonomic scope" value="Bacteria"/>
</dbReference>
<dbReference type="PROSITE" id="PS50970">
    <property type="entry name" value="HCY"/>
    <property type="match status" value="1"/>
</dbReference>
<dbReference type="GO" id="GO:0046872">
    <property type="term" value="F:metal ion binding"/>
    <property type="evidence" value="ECO:0007669"/>
    <property type="project" value="UniProtKB-KW"/>
</dbReference>
<dbReference type="KEGG" id="scs:Sta7437_3155"/>
<dbReference type="HOGENOM" id="CLU_062282_0_0_3"/>
<name>K9XX73_STAC7</name>
<dbReference type="Gene3D" id="3.20.20.330">
    <property type="entry name" value="Homocysteine-binding-like domain"/>
    <property type="match status" value="1"/>
</dbReference>
<dbReference type="PANTHER" id="PTHR11103:SF18">
    <property type="entry name" value="SLR1189 PROTEIN"/>
    <property type="match status" value="1"/>
</dbReference>
<dbReference type="PATRIC" id="fig|111780.3.peg.3276"/>
<evidence type="ECO:0000256" key="1">
    <source>
        <dbReference type="ARBA" id="ARBA00022603"/>
    </source>
</evidence>
<dbReference type="Proteomes" id="UP000010473">
    <property type="component" value="Chromosome"/>
</dbReference>
<dbReference type="SUPFAM" id="SSF82282">
    <property type="entry name" value="Homocysteine S-methyltransferase"/>
    <property type="match status" value="1"/>
</dbReference>
<dbReference type="PANTHER" id="PTHR11103">
    <property type="entry name" value="SLR1189 PROTEIN"/>
    <property type="match status" value="1"/>
</dbReference>
<keyword evidence="3" id="KW-0479">Metal-binding</keyword>
<proteinExistence type="predicted"/>
<evidence type="ECO:0000313" key="5">
    <source>
        <dbReference type="EMBL" id="AFZ36664.1"/>
    </source>
</evidence>
<dbReference type="STRING" id="111780.Sta7437_3155"/>
<keyword evidence="1 3" id="KW-0489">Methyltransferase</keyword>
<feature type="domain" description="Hcy-binding" evidence="4">
    <location>
        <begin position="4"/>
        <end position="311"/>
    </location>
</feature>
<gene>
    <name evidence="5" type="ordered locus">Sta7437_3155</name>
</gene>
<keyword evidence="6" id="KW-1185">Reference proteome</keyword>
<dbReference type="AlphaFoldDB" id="K9XX73"/>
<dbReference type="EC" id="2.1.1.10" evidence="5"/>
<reference evidence="6" key="1">
    <citation type="journal article" date="2013" name="Proc. Natl. Acad. Sci. U.S.A.">
        <title>Improving the coverage of the cyanobacterial phylum using diversity-driven genome sequencing.</title>
        <authorList>
            <person name="Shih P.M."/>
            <person name="Wu D."/>
            <person name="Latifi A."/>
            <person name="Axen S.D."/>
            <person name="Fewer D.P."/>
            <person name="Talla E."/>
            <person name="Calteau A."/>
            <person name="Cai F."/>
            <person name="Tandeau de Marsac N."/>
            <person name="Rippka R."/>
            <person name="Herdman M."/>
            <person name="Sivonen K."/>
            <person name="Coursin T."/>
            <person name="Laurent T."/>
            <person name="Goodwin L."/>
            <person name="Nolan M."/>
            <person name="Davenport K.W."/>
            <person name="Han C.S."/>
            <person name="Rubin E.M."/>
            <person name="Eisen J.A."/>
            <person name="Woyke T."/>
            <person name="Gugger M."/>
            <person name="Kerfeld C.A."/>
        </authorList>
    </citation>
    <scope>NUCLEOTIDE SEQUENCE [LARGE SCALE GENOMIC DNA]</scope>
    <source>
        <strain evidence="6">ATCC 29371 / PCC 7437</strain>
    </source>
</reference>
<dbReference type="GO" id="GO:0008168">
    <property type="term" value="F:methyltransferase activity"/>
    <property type="evidence" value="ECO:0007669"/>
    <property type="project" value="UniProtKB-UniRule"/>
</dbReference>
<evidence type="ECO:0000259" key="4">
    <source>
        <dbReference type="PROSITE" id="PS50970"/>
    </source>
</evidence>
<comment type="cofactor">
    <cofactor evidence="3">
        <name>Zn(2+)</name>
        <dbReference type="ChEBI" id="CHEBI:29105"/>
    </cofactor>
</comment>